<keyword evidence="8" id="KW-1185">Reference proteome</keyword>
<gene>
    <name evidence="7" type="ORF">HMPREF9135_0410</name>
</gene>
<dbReference type="InterPro" id="IPR014284">
    <property type="entry name" value="RNA_pol_sigma-70_dom"/>
</dbReference>
<dbReference type="Pfam" id="PF04542">
    <property type="entry name" value="Sigma70_r2"/>
    <property type="match status" value="1"/>
</dbReference>
<dbReference type="EMBL" id="AWEY01000007">
    <property type="protein sequence ID" value="ERK40291.1"/>
    <property type="molecule type" value="Genomic_DNA"/>
</dbReference>
<organism evidence="7 8">
    <name type="scientific">Segatella baroniae F0067</name>
    <dbReference type="NCBI Taxonomy" id="1115809"/>
    <lineage>
        <taxon>Bacteria</taxon>
        <taxon>Pseudomonadati</taxon>
        <taxon>Bacteroidota</taxon>
        <taxon>Bacteroidia</taxon>
        <taxon>Bacteroidales</taxon>
        <taxon>Prevotellaceae</taxon>
        <taxon>Segatella</taxon>
    </lineage>
</organism>
<dbReference type="SUPFAM" id="SSF88659">
    <property type="entry name" value="Sigma3 and sigma4 domains of RNA polymerase sigma factors"/>
    <property type="match status" value="1"/>
</dbReference>
<dbReference type="PATRIC" id="fig|1115809.3.peg.231"/>
<dbReference type="PANTHER" id="PTHR43133:SF46">
    <property type="entry name" value="RNA POLYMERASE SIGMA-70 FACTOR ECF SUBFAMILY"/>
    <property type="match status" value="1"/>
</dbReference>
<dbReference type="Pfam" id="PF08281">
    <property type="entry name" value="Sigma70_r4_2"/>
    <property type="match status" value="1"/>
</dbReference>
<accession>U2P805</accession>
<dbReference type="InterPro" id="IPR013249">
    <property type="entry name" value="RNA_pol_sigma70_r4_t2"/>
</dbReference>
<dbReference type="SUPFAM" id="SSF88946">
    <property type="entry name" value="Sigma2 domain of RNA polymerase sigma factors"/>
    <property type="match status" value="1"/>
</dbReference>
<dbReference type="AlphaFoldDB" id="U2P805"/>
<dbReference type="PANTHER" id="PTHR43133">
    <property type="entry name" value="RNA POLYMERASE ECF-TYPE SIGMA FACTO"/>
    <property type="match status" value="1"/>
</dbReference>
<dbReference type="NCBIfam" id="TIGR02937">
    <property type="entry name" value="sigma70-ECF"/>
    <property type="match status" value="1"/>
</dbReference>
<evidence type="ECO:0000259" key="5">
    <source>
        <dbReference type="Pfam" id="PF04542"/>
    </source>
</evidence>
<dbReference type="Gene3D" id="1.10.1740.10">
    <property type="match status" value="1"/>
</dbReference>
<proteinExistence type="inferred from homology"/>
<dbReference type="Gene3D" id="1.10.10.10">
    <property type="entry name" value="Winged helix-like DNA-binding domain superfamily/Winged helix DNA-binding domain"/>
    <property type="match status" value="1"/>
</dbReference>
<dbReference type="GO" id="GO:0016987">
    <property type="term" value="F:sigma factor activity"/>
    <property type="evidence" value="ECO:0007669"/>
    <property type="project" value="UniProtKB-KW"/>
</dbReference>
<dbReference type="GO" id="GO:0006352">
    <property type="term" value="P:DNA-templated transcription initiation"/>
    <property type="evidence" value="ECO:0007669"/>
    <property type="project" value="InterPro"/>
</dbReference>
<dbReference type="InterPro" id="IPR007627">
    <property type="entry name" value="RNA_pol_sigma70_r2"/>
</dbReference>
<dbReference type="InterPro" id="IPR013324">
    <property type="entry name" value="RNA_pol_sigma_r3/r4-like"/>
</dbReference>
<evidence type="ECO:0000256" key="4">
    <source>
        <dbReference type="ARBA" id="ARBA00023163"/>
    </source>
</evidence>
<evidence type="ECO:0000256" key="1">
    <source>
        <dbReference type="ARBA" id="ARBA00010641"/>
    </source>
</evidence>
<comment type="caution">
    <text evidence="7">The sequence shown here is derived from an EMBL/GenBank/DDBJ whole genome shotgun (WGS) entry which is preliminary data.</text>
</comment>
<keyword evidence="4" id="KW-0804">Transcription</keyword>
<feature type="domain" description="RNA polymerase sigma factor 70 region 4 type 2" evidence="6">
    <location>
        <begin position="129"/>
        <end position="179"/>
    </location>
</feature>
<keyword evidence="2" id="KW-0805">Transcription regulation</keyword>
<evidence type="ECO:0000256" key="3">
    <source>
        <dbReference type="ARBA" id="ARBA00023082"/>
    </source>
</evidence>
<keyword evidence="3" id="KW-0731">Sigma factor</keyword>
<dbReference type="InterPro" id="IPR039425">
    <property type="entry name" value="RNA_pol_sigma-70-like"/>
</dbReference>
<dbReference type="InterPro" id="IPR013325">
    <property type="entry name" value="RNA_pol_sigma_r2"/>
</dbReference>
<evidence type="ECO:0000259" key="6">
    <source>
        <dbReference type="Pfam" id="PF08281"/>
    </source>
</evidence>
<dbReference type="Proteomes" id="UP000016648">
    <property type="component" value="Unassembled WGS sequence"/>
</dbReference>
<dbReference type="InterPro" id="IPR036388">
    <property type="entry name" value="WH-like_DNA-bd_sf"/>
</dbReference>
<evidence type="ECO:0000256" key="2">
    <source>
        <dbReference type="ARBA" id="ARBA00023015"/>
    </source>
</evidence>
<evidence type="ECO:0000313" key="8">
    <source>
        <dbReference type="Proteomes" id="UP000016648"/>
    </source>
</evidence>
<dbReference type="GO" id="GO:0003677">
    <property type="term" value="F:DNA binding"/>
    <property type="evidence" value="ECO:0007669"/>
    <property type="project" value="InterPro"/>
</dbReference>
<reference evidence="7 8" key="1">
    <citation type="submission" date="2013-08" db="EMBL/GenBank/DDBJ databases">
        <authorList>
            <person name="Durkin A.S."/>
            <person name="Haft D.R."/>
            <person name="McCorrison J."/>
            <person name="Torralba M."/>
            <person name="Gillis M."/>
            <person name="Haft D.H."/>
            <person name="Methe B."/>
            <person name="Sutton G."/>
            <person name="Nelson K.E."/>
        </authorList>
    </citation>
    <scope>NUCLEOTIDE SEQUENCE [LARGE SCALE GENOMIC DNA]</scope>
    <source>
        <strain evidence="7 8">F0067</strain>
    </source>
</reference>
<comment type="similarity">
    <text evidence="1">Belongs to the sigma-70 factor family. ECF subfamily.</text>
</comment>
<name>U2P805_9BACT</name>
<protein>
    <submittedName>
        <fullName evidence="7">RNA polymerase sigma-70 factor</fullName>
    </submittedName>
</protein>
<evidence type="ECO:0000313" key="7">
    <source>
        <dbReference type="EMBL" id="ERK40291.1"/>
    </source>
</evidence>
<feature type="domain" description="RNA polymerase sigma-70 region 2" evidence="5">
    <location>
        <begin position="30"/>
        <end position="94"/>
    </location>
</feature>
<sequence>MHFLQPIMDIKEDILIEALKHDSQRALREIYRMYSTRLYALCMQYTKSREASEELVEDAFVWLWVNRHRIRQEQTVRGLLFLRVKHYLINAYRSTIHSPQFEDYCQYAYHLADDSHSEPMEYDEFLSQVNSALEQLPDTQRKVVRLSKLERLSNMQISKLLGLKEQTVKNQLSLGLKTLRQVLKLSYMLATMLLSVN</sequence>